<gene>
    <name evidence="1" type="ORF">SDC9_82638</name>
</gene>
<evidence type="ECO:0000313" key="1">
    <source>
        <dbReference type="EMBL" id="MPM36043.1"/>
    </source>
</evidence>
<organism evidence="1">
    <name type="scientific">bioreactor metagenome</name>
    <dbReference type="NCBI Taxonomy" id="1076179"/>
    <lineage>
        <taxon>unclassified sequences</taxon>
        <taxon>metagenomes</taxon>
        <taxon>ecological metagenomes</taxon>
    </lineage>
</organism>
<proteinExistence type="predicted"/>
<protein>
    <submittedName>
        <fullName evidence="1">Uncharacterized protein</fullName>
    </submittedName>
</protein>
<dbReference type="AlphaFoldDB" id="A0A644ZBE1"/>
<reference evidence="1" key="1">
    <citation type="submission" date="2019-08" db="EMBL/GenBank/DDBJ databases">
        <authorList>
            <person name="Kucharzyk K."/>
            <person name="Murdoch R.W."/>
            <person name="Higgins S."/>
            <person name="Loffler F."/>
        </authorList>
    </citation>
    <scope>NUCLEOTIDE SEQUENCE</scope>
</reference>
<name>A0A644ZBE1_9ZZZZ</name>
<comment type="caution">
    <text evidence="1">The sequence shown here is derived from an EMBL/GenBank/DDBJ whole genome shotgun (WGS) entry which is preliminary data.</text>
</comment>
<accession>A0A644ZBE1</accession>
<sequence>MSKLLLFFGEGFHDCLQGFTNFKVGKIQTNVHGTRVSIICTLSHVYMVVGTDEFILPPLFSYDFQSSVCNNFIGVHVHAGSGTTLDHINGKVLQMFSLHKFLASGHYCIFYLIVDQAEFVVGKHSSHLDYTKGLCEFGVFREVIPGYIKVLDTPECLNTVQCFYGNLFCP</sequence>
<dbReference type="EMBL" id="VSSQ01007479">
    <property type="protein sequence ID" value="MPM36043.1"/>
    <property type="molecule type" value="Genomic_DNA"/>
</dbReference>